<protein>
    <submittedName>
        <fullName evidence="1">Uncharacterized protein</fullName>
    </submittedName>
</protein>
<keyword evidence="2" id="KW-1185">Reference proteome</keyword>
<dbReference type="RefSeq" id="XP_067522354.1">
    <property type="nucleotide sequence ID" value="XM_067666253.1"/>
</dbReference>
<organism evidence="1 2">
    <name type="scientific">Rhizopus delemar (strain RA 99-880 / ATCC MYA-4621 / FGSC 9543 / NRRL 43880)</name>
    <name type="common">Mucormycosis agent</name>
    <name type="synonym">Rhizopus arrhizus var. delemar</name>
    <dbReference type="NCBI Taxonomy" id="246409"/>
    <lineage>
        <taxon>Eukaryota</taxon>
        <taxon>Fungi</taxon>
        <taxon>Fungi incertae sedis</taxon>
        <taxon>Mucoromycota</taxon>
        <taxon>Mucoromycotina</taxon>
        <taxon>Mucoromycetes</taxon>
        <taxon>Mucorales</taxon>
        <taxon>Mucorineae</taxon>
        <taxon>Rhizopodaceae</taxon>
        <taxon>Rhizopus</taxon>
    </lineage>
</organism>
<dbReference type="Proteomes" id="UP000009138">
    <property type="component" value="Unassembled WGS sequence"/>
</dbReference>
<proteinExistence type="predicted"/>
<sequence>MYLDTYDISKCSLPISDLGLAMVARHNNAIVFICKSYKVNYLSLPKLILENLSSYQCPKPPVVELRVL</sequence>
<dbReference type="GeneID" id="93618634"/>
<reference evidence="1 2" key="1">
    <citation type="journal article" date="2009" name="PLoS Genet.">
        <title>Genomic analysis of the basal lineage fungus Rhizopus oryzae reveals a whole-genome duplication.</title>
        <authorList>
            <person name="Ma L.-J."/>
            <person name="Ibrahim A.S."/>
            <person name="Skory C."/>
            <person name="Grabherr M.G."/>
            <person name="Burger G."/>
            <person name="Butler M."/>
            <person name="Elias M."/>
            <person name="Idnurm A."/>
            <person name="Lang B.F."/>
            <person name="Sone T."/>
            <person name="Abe A."/>
            <person name="Calvo S.E."/>
            <person name="Corrochano L.M."/>
            <person name="Engels R."/>
            <person name="Fu J."/>
            <person name="Hansberg W."/>
            <person name="Kim J.-M."/>
            <person name="Kodira C.D."/>
            <person name="Koehrsen M.J."/>
            <person name="Liu B."/>
            <person name="Miranda-Saavedra D."/>
            <person name="O'Leary S."/>
            <person name="Ortiz-Castellanos L."/>
            <person name="Poulter R."/>
            <person name="Rodriguez-Romero J."/>
            <person name="Ruiz-Herrera J."/>
            <person name="Shen Y.-Q."/>
            <person name="Zeng Q."/>
            <person name="Galagan J."/>
            <person name="Birren B.W."/>
            <person name="Cuomo C.A."/>
            <person name="Wickes B.L."/>
        </authorList>
    </citation>
    <scope>NUCLEOTIDE SEQUENCE [LARGE SCALE GENOMIC DNA]</scope>
    <source>
        <strain evidence="2">RA 99-880 / ATCC MYA-4621 / FGSC 9543 / NRRL 43880</strain>
    </source>
</reference>
<evidence type="ECO:0000313" key="2">
    <source>
        <dbReference type="Proteomes" id="UP000009138"/>
    </source>
</evidence>
<dbReference type="EMBL" id="CH476740">
    <property type="protein sequence ID" value="EIE86958.1"/>
    <property type="molecule type" value="Genomic_DNA"/>
</dbReference>
<name>I1CES8_RHIO9</name>
<evidence type="ECO:0000313" key="1">
    <source>
        <dbReference type="EMBL" id="EIE86958.1"/>
    </source>
</evidence>
<gene>
    <name evidence="1" type="ORF">RO3G_11669</name>
</gene>
<dbReference type="InParanoid" id="I1CES8"/>
<dbReference type="AlphaFoldDB" id="I1CES8"/>
<dbReference type="VEuPathDB" id="FungiDB:RO3G_11669"/>
<accession>I1CES8</accession>